<dbReference type="EMBL" id="WVTB01000009">
    <property type="protein sequence ID" value="KAF3811001.1"/>
    <property type="molecule type" value="Genomic_DNA"/>
</dbReference>
<sequence>MNAFAYVLLLVAATVATAAPLDSSPENVSLATHNDLFPRKVCVVEDGMSCYYEGGDCYYHDFGLLGLQV</sequence>
<keyword evidence="1" id="KW-0732">Signal</keyword>
<reference evidence="2" key="1">
    <citation type="journal article" date="2020" name="Phytopathology">
        <title>Genome sequence and comparative analysis of Colletotrichum gloeosporioides isolated from Liriodendron leaves.</title>
        <authorList>
            <person name="Fu F.F."/>
            <person name="Hao Z."/>
            <person name="Wang P."/>
            <person name="Lu Y."/>
            <person name="Xue L.J."/>
            <person name="Wei G."/>
            <person name="Tian Y."/>
            <person name="Baishi H."/>
            <person name="Xu H."/>
            <person name="Shi J."/>
            <person name="Cheng T."/>
            <person name="Wang G."/>
            <person name="Yi Y."/>
            <person name="Chen J."/>
        </authorList>
    </citation>
    <scope>NUCLEOTIDE SEQUENCE</scope>
    <source>
        <strain evidence="2">Lc1</strain>
    </source>
</reference>
<dbReference type="AlphaFoldDB" id="A0A8H4CVT2"/>
<proteinExistence type="predicted"/>
<dbReference type="GeneID" id="69010342"/>
<reference evidence="2" key="2">
    <citation type="submission" date="2020-03" db="EMBL/GenBank/DDBJ databases">
        <authorList>
            <person name="Fu F.-F."/>
            <person name="Chen J."/>
        </authorList>
    </citation>
    <scope>NUCLEOTIDE SEQUENCE</scope>
    <source>
        <strain evidence="2">Lc1</strain>
    </source>
</reference>
<feature type="signal peptide" evidence="1">
    <location>
        <begin position="1"/>
        <end position="18"/>
    </location>
</feature>
<name>A0A8H4CVT2_COLGL</name>
<comment type="caution">
    <text evidence="2">The sequence shown here is derived from an EMBL/GenBank/DDBJ whole genome shotgun (WGS) entry which is preliminary data.</text>
</comment>
<dbReference type="RefSeq" id="XP_045270160.1">
    <property type="nucleotide sequence ID" value="XM_045403257.1"/>
</dbReference>
<evidence type="ECO:0000313" key="2">
    <source>
        <dbReference type="EMBL" id="KAF3811001.1"/>
    </source>
</evidence>
<organism evidence="2 3">
    <name type="scientific">Colletotrichum gloeosporioides</name>
    <name type="common">Anthracnose fungus</name>
    <name type="synonym">Glomerella cingulata</name>
    <dbReference type="NCBI Taxonomy" id="474922"/>
    <lineage>
        <taxon>Eukaryota</taxon>
        <taxon>Fungi</taxon>
        <taxon>Dikarya</taxon>
        <taxon>Ascomycota</taxon>
        <taxon>Pezizomycotina</taxon>
        <taxon>Sordariomycetes</taxon>
        <taxon>Hypocreomycetidae</taxon>
        <taxon>Glomerellales</taxon>
        <taxon>Glomerellaceae</taxon>
        <taxon>Colletotrichum</taxon>
        <taxon>Colletotrichum gloeosporioides species complex</taxon>
    </lineage>
</organism>
<evidence type="ECO:0000313" key="3">
    <source>
        <dbReference type="Proteomes" id="UP000613401"/>
    </source>
</evidence>
<protein>
    <submittedName>
        <fullName evidence="2">Uncharacterized protein</fullName>
    </submittedName>
</protein>
<gene>
    <name evidence="2" type="ORF">GCG54_00003181</name>
</gene>
<feature type="chain" id="PRO_5034883766" evidence="1">
    <location>
        <begin position="19"/>
        <end position="69"/>
    </location>
</feature>
<accession>A0A8H4CVT2</accession>
<evidence type="ECO:0000256" key="1">
    <source>
        <dbReference type="SAM" id="SignalP"/>
    </source>
</evidence>
<dbReference type="Proteomes" id="UP000613401">
    <property type="component" value="Unassembled WGS sequence"/>
</dbReference>
<keyword evidence="3" id="KW-1185">Reference proteome</keyword>